<dbReference type="Pfam" id="PF20168">
    <property type="entry name" value="PDS5"/>
    <property type="match status" value="1"/>
</dbReference>
<dbReference type="GO" id="GO:0005634">
    <property type="term" value="C:nucleus"/>
    <property type="evidence" value="ECO:0007669"/>
    <property type="project" value="UniProtKB-SubCell"/>
</dbReference>
<keyword evidence="6" id="KW-0539">Nucleus</keyword>
<dbReference type="PANTHER" id="PTHR12663">
    <property type="entry name" value="ANDROGEN INDUCED INHIBITOR OF PROLIFERATION AS3 / PDS5-RELATED"/>
    <property type="match status" value="1"/>
</dbReference>
<evidence type="ECO:0000313" key="9">
    <source>
        <dbReference type="Proteomes" id="UP000636800"/>
    </source>
</evidence>
<dbReference type="GO" id="GO:0006281">
    <property type="term" value="P:DNA repair"/>
    <property type="evidence" value="ECO:0007669"/>
    <property type="project" value="UniProtKB-KW"/>
</dbReference>
<dbReference type="AlphaFoldDB" id="A0A835RUC0"/>
<dbReference type="Proteomes" id="UP000636800">
    <property type="component" value="Chromosome 1"/>
</dbReference>
<dbReference type="OrthoDB" id="691130at2759"/>
<dbReference type="GO" id="GO:0035825">
    <property type="term" value="P:homologous recombination"/>
    <property type="evidence" value="ECO:0007669"/>
    <property type="project" value="UniProtKB-ARBA"/>
</dbReference>
<dbReference type="InterPro" id="IPR039776">
    <property type="entry name" value="Pds5"/>
</dbReference>
<dbReference type="SUPFAM" id="SSF48371">
    <property type="entry name" value="ARM repeat"/>
    <property type="match status" value="1"/>
</dbReference>
<sequence>MAKPPEQVLSLVGKRLSEHGMSKDTLLKLLKRAEAALSDLCPSSSLQSVLTSLSNSLVQNNLFKHKDEDVRLWVAVCFTDIICLLAPNPPFSYEIFKDFFRLVLPVFKHLTDTNSPYFARRLKILEAFAYCKSFLVILGSCEDLAVEIFEVLFKVVRCKDQRSLVQAILLVMKNILDQQVTPSILYVILHNVLKQEKTASFRLALSVIQDCALNLETLLCGFLTSCMLDKENGDILCGSFGNGGKEVADISENHASVAELKSSYHDIILKIYPHAPQLLTSVLPILGQELLIDQVDARLKAVQLVGKLLVISNLCFVRDHRPVFIEFLRRFSDKSVEVRLASLEWAKEGYLVNPIADEAQRILVAVEGRLLDFDDKVRSQAVAVICNLASSNIPSFPLESVLKTIKRLRDKKICVRKSAMQNVLELYRCYCINCYNGLFKLNEVYEKIPCGILMLCFDKDCKEFRPPKMEVVFAMDLFPSSLSVSERKKHWIALFSQFTEPHLKVLNKILVQKHRLQLELQAYFALRATGEVHESEIFKKKVFDSFSKMAYYFVDPFEANECFKKLHNMKDECIFKSLQDLVDECTSFTTARSIQDSLLERIGKKSPYYNFFRILCLKCSYNIFDSELVRSVLEEILYRQSCGDNDVQCCYELILFIVEVCPALVRGTEDLLKILLETTGVANKKLLQILAIARKHTLIQLSDVYQCLEKTCFVGSRAESKFAVMAISCFVESTQDLTFSNLCQKLVASLQSGQNIPTILQSLSVVAHCSFKTYKHHEKDVTNFIVQKIFNSEKVYSAVEETILTGNLWCSSFCKLKIYGLKALVKTFLQIIQLRSGRK</sequence>
<comment type="caution">
    <text evidence="8">The sequence shown here is derived from an EMBL/GenBank/DDBJ whole genome shotgun (WGS) entry which is preliminary data.</text>
</comment>
<evidence type="ECO:0000256" key="3">
    <source>
        <dbReference type="ARBA" id="ARBA00022763"/>
    </source>
</evidence>
<evidence type="ECO:0000256" key="7">
    <source>
        <dbReference type="ARBA" id="ARBA00023306"/>
    </source>
</evidence>
<dbReference type="CDD" id="cd19953">
    <property type="entry name" value="PDS5"/>
    <property type="match status" value="1"/>
</dbReference>
<keyword evidence="3" id="KW-0227">DNA damage</keyword>
<name>A0A835RUC0_VANPL</name>
<dbReference type="InterPro" id="IPR016024">
    <property type="entry name" value="ARM-type_fold"/>
</dbReference>
<keyword evidence="2" id="KW-0132">Cell division</keyword>
<gene>
    <name evidence="8" type="ORF">HPP92_003147</name>
</gene>
<protein>
    <submittedName>
        <fullName evidence="8">Uncharacterized protein</fullName>
    </submittedName>
</protein>
<dbReference type="GO" id="GO:0051301">
    <property type="term" value="P:cell division"/>
    <property type="evidence" value="ECO:0007669"/>
    <property type="project" value="UniProtKB-KW"/>
</dbReference>
<dbReference type="Gene3D" id="1.25.10.10">
    <property type="entry name" value="Leucine-rich Repeat Variant"/>
    <property type="match status" value="1"/>
</dbReference>
<dbReference type="InterPro" id="IPR011989">
    <property type="entry name" value="ARM-like"/>
</dbReference>
<evidence type="ECO:0000313" key="8">
    <source>
        <dbReference type="EMBL" id="KAG0498456.1"/>
    </source>
</evidence>
<dbReference type="GO" id="GO:0000785">
    <property type="term" value="C:chromatin"/>
    <property type="evidence" value="ECO:0007669"/>
    <property type="project" value="TreeGrafter"/>
</dbReference>
<accession>A0A835RUC0</accession>
<comment type="subcellular location">
    <subcellularLocation>
        <location evidence="1">Nucleus</location>
    </subcellularLocation>
</comment>
<dbReference type="PANTHER" id="PTHR12663:SF50">
    <property type="entry name" value="SISTER CHROMATID COHESION PROTEIN PDS5 HOMOLOG B"/>
    <property type="match status" value="1"/>
</dbReference>
<proteinExistence type="predicted"/>
<dbReference type="EMBL" id="JADCNL010000001">
    <property type="protein sequence ID" value="KAG0498456.1"/>
    <property type="molecule type" value="Genomic_DNA"/>
</dbReference>
<organism evidence="8 9">
    <name type="scientific">Vanilla planifolia</name>
    <name type="common">Vanilla</name>
    <dbReference type="NCBI Taxonomy" id="51239"/>
    <lineage>
        <taxon>Eukaryota</taxon>
        <taxon>Viridiplantae</taxon>
        <taxon>Streptophyta</taxon>
        <taxon>Embryophyta</taxon>
        <taxon>Tracheophyta</taxon>
        <taxon>Spermatophyta</taxon>
        <taxon>Magnoliopsida</taxon>
        <taxon>Liliopsida</taxon>
        <taxon>Asparagales</taxon>
        <taxon>Orchidaceae</taxon>
        <taxon>Vanilloideae</taxon>
        <taxon>Vanilleae</taxon>
        <taxon>Vanilla</taxon>
    </lineage>
</organism>
<evidence type="ECO:0000256" key="2">
    <source>
        <dbReference type="ARBA" id="ARBA00022618"/>
    </source>
</evidence>
<evidence type="ECO:0000256" key="5">
    <source>
        <dbReference type="ARBA" id="ARBA00023204"/>
    </source>
</evidence>
<keyword evidence="4" id="KW-0498">Mitosis</keyword>
<keyword evidence="9" id="KW-1185">Reference proteome</keyword>
<keyword evidence="5" id="KW-0234">DNA repair</keyword>
<dbReference type="GO" id="GO:0007064">
    <property type="term" value="P:mitotic sister chromatid cohesion"/>
    <property type="evidence" value="ECO:0007669"/>
    <property type="project" value="InterPro"/>
</dbReference>
<evidence type="ECO:0000256" key="6">
    <source>
        <dbReference type="ARBA" id="ARBA00023242"/>
    </source>
</evidence>
<keyword evidence="7" id="KW-0131">Cell cycle</keyword>
<evidence type="ECO:0000256" key="4">
    <source>
        <dbReference type="ARBA" id="ARBA00022776"/>
    </source>
</evidence>
<reference evidence="8 9" key="1">
    <citation type="journal article" date="2020" name="Nat. Food">
        <title>A phased Vanilla planifolia genome enables genetic improvement of flavour and production.</title>
        <authorList>
            <person name="Hasing T."/>
            <person name="Tang H."/>
            <person name="Brym M."/>
            <person name="Khazi F."/>
            <person name="Huang T."/>
            <person name="Chambers A.H."/>
        </authorList>
    </citation>
    <scope>NUCLEOTIDE SEQUENCE [LARGE SCALE GENOMIC DNA]</scope>
    <source>
        <tissue evidence="8">Leaf</tissue>
    </source>
</reference>
<evidence type="ECO:0000256" key="1">
    <source>
        <dbReference type="ARBA" id="ARBA00004123"/>
    </source>
</evidence>